<evidence type="ECO:0000313" key="9">
    <source>
        <dbReference type="Proteomes" id="UP000541444"/>
    </source>
</evidence>
<evidence type="ECO:0000256" key="4">
    <source>
        <dbReference type="ARBA" id="ARBA00023054"/>
    </source>
</evidence>
<comment type="similarity">
    <text evidence="6">Belongs to the TRAFAC class myosin-kinesin ATPase superfamily. Kinesin family. KIN-12 subfamily.</text>
</comment>
<keyword evidence="2" id="KW-0547">Nucleotide-binding</keyword>
<dbReference type="Proteomes" id="UP000541444">
    <property type="component" value="Unassembled WGS sequence"/>
</dbReference>
<proteinExistence type="inferred from homology"/>
<dbReference type="AlphaFoldDB" id="A0A7J7NK58"/>
<comment type="caution">
    <text evidence="8">The sequence shown here is derived from an EMBL/GenBank/DDBJ whole genome shotgun (WGS) entry which is preliminary data.</text>
</comment>
<dbReference type="InterPro" id="IPR001752">
    <property type="entry name" value="Kinesin_motor_dom"/>
</dbReference>
<organism evidence="8 9">
    <name type="scientific">Kingdonia uniflora</name>
    <dbReference type="NCBI Taxonomy" id="39325"/>
    <lineage>
        <taxon>Eukaryota</taxon>
        <taxon>Viridiplantae</taxon>
        <taxon>Streptophyta</taxon>
        <taxon>Embryophyta</taxon>
        <taxon>Tracheophyta</taxon>
        <taxon>Spermatophyta</taxon>
        <taxon>Magnoliopsida</taxon>
        <taxon>Ranunculales</taxon>
        <taxon>Circaeasteraceae</taxon>
        <taxon>Kingdonia</taxon>
    </lineage>
</organism>
<dbReference type="Pfam" id="PF00225">
    <property type="entry name" value="Kinesin"/>
    <property type="match status" value="1"/>
</dbReference>
<dbReference type="Gene3D" id="3.40.850.10">
    <property type="entry name" value="Kinesin motor domain"/>
    <property type="match status" value="1"/>
</dbReference>
<dbReference type="PANTHER" id="PTHR37739:SF16">
    <property type="entry name" value="KINESIN-LIKE PROTEIN"/>
    <property type="match status" value="1"/>
</dbReference>
<evidence type="ECO:0000313" key="8">
    <source>
        <dbReference type="EMBL" id="KAF6167380.1"/>
    </source>
</evidence>
<feature type="domain" description="Kinesin motor" evidence="7">
    <location>
        <begin position="28"/>
        <end position="111"/>
    </location>
</feature>
<evidence type="ECO:0000256" key="3">
    <source>
        <dbReference type="ARBA" id="ARBA00022840"/>
    </source>
</evidence>
<name>A0A7J7NK58_9MAGN</name>
<accession>A0A7J7NK58</accession>
<dbReference type="GO" id="GO:0005524">
    <property type="term" value="F:ATP binding"/>
    <property type="evidence" value="ECO:0007669"/>
    <property type="project" value="UniProtKB-KW"/>
</dbReference>
<reference evidence="8 9" key="1">
    <citation type="journal article" date="2020" name="IScience">
        <title>Genome Sequencing of the Endangered Kingdonia uniflora (Circaeasteraceae, Ranunculales) Reveals Potential Mechanisms of Evolutionary Specialization.</title>
        <authorList>
            <person name="Sun Y."/>
            <person name="Deng T."/>
            <person name="Zhang A."/>
            <person name="Moore M.J."/>
            <person name="Landis J.B."/>
            <person name="Lin N."/>
            <person name="Zhang H."/>
            <person name="Zhang X."/>
            <person name="Huang J."/>
            <person name="Zhang X."/>
            <person name="Sun H."/>
            <person name="Wang H."/>
        </authorList>
    </citation>
    <scope>NUCLEOTIDE SEQUENCE [LARGE SCALE GENOMIC DNA]</scope>
    <source>
        <strain evidence="8">TB1705</strain>
        <tissue evidence="8">Leaf</tissue>
    </source>
</reference>
<evidence type="ECO:0000256" key="2">
    <source>
        <dbReference type="ARBA" id="ARBA00022741"/>
    </source>
</evidence>
<evidence type="ECO:0000256" key="1">
    <source>
        <dbReference type="ARBA" id="ARBA00022701"/>
    </source>
</evidence>
<keyword evidence="5" id="KW-0505">Motor protein</keyword>
<dbReference type="InterPro" id="IPR036961">
    <property type="entry name" value="Kinesin_motor_dom_sf"/>
</dbReference>
<keyword evidence="1" id="KW-0493">Microtubule</keyword>
<dbReference type="GO" id="GO:0008017">
    <property type="term" value="F:microtubule binding"/>
    <property type="evidence" value="ECO:0007669"/>
    <property type="project" value="InterPro"/>
</dbReference>
<dbReference type="GO" id="GO:0007018">
    <property type="term" value="P:microtubule-based movement"/>
    <property type="evidence" value="ECO:0007669"/>
    <property type="project" value="InterPro"/>
</dbReference>
<keyword evidence="3" id="KW-0067">ATP-binding</keyword>
<dbReference type="InterPro" id="IPR027417">
    <property type="entry name" value="P-loop_NTPase"/>
</dbReference>
<dbReference type="PANTHER" id="PTHR37739">
    <property type="entry name" value="KINESIN-LIKE PROTEIN KIN-12D"/>
    <property type="match status" value="1"/>
</dbReference>
<dbReference type="InterPro" id="IPR044986">
    <property type="entry name" value="KIF15/KIN-12"/>
</dbReference>
<dbReference type="PRINTS" id="PR00380">
    <property type="entry name" value="KINESINHEAVY"/>
</dbReference>
<keyword evidence="4" id="KW-0175">Coiled coil</keyword>
<dbReference type="SUPFAM" id="SSF52540">
    <property type="entry name" value="P-loop containing nucleoside triphosphate hydrolases"/>
    <property type="match status" value="1"/>
</dbReference>
<dbReference type="EMBL" id="JACGCM010000750">
    <property type="protein sequence ID" value="KAF6167380.1"/>
    <property type="molecule type" value="Genomic_DNA"/>
</dbReference>
<protein>
    <recommendedName>
        <fullName evidence="7">Kinesin motor domain-containing protein</fullName>
    </recommendedName>
</protein>
<dbReference type="GO" id="GO:0003777">
    <property type="term" value="F:microtubule motor activity"/>
    <property type="evidence" value="ECO:0007669"/>
    <property type="project" value="InterPro"/>
</dbReference>
<evidence type="ECO:0000256" key="6">
    <source>
        <dbReference type="ARBA" id="ARBA00034488"/>
    </source>
</evidence>
<keyword evidence="9" id="KW-1185">Reference proteome</keyword>
<sequence>MSYFVTFFLQGYNEQIGDLLDPTRRNLQGLSNRKVVASSINSKSSRPHIIFTCIIESWCKGTLSKCFSSSKTNRITLVDLAGGMEGNKVDDASRQCTKKSKSVKKSLAQLEYNFVTTVIVICYQF</sequence>
<gene>
    <name evidence="8" type="ORF">GIB67_020686</name>
</gene>
<dbReference type="GO" id="GO:0005874">
    <property type="term" value="C:microtubule"/>
    <property type="evidence" value="ECO:0007669"/>
    <property type="project" value="UniProtKB-KW"/>
</dbReference>
<evidence type="ECO:0000256" key="5">
    <source>
        <dbReference type="ARBA" id="ARBA00023175"/>
    </source>
</evidence>
<evidence type="ECO:0000259" key="7">
    <source>
        <dbReference type="Pfam" id="PF00225"/>
    </source>
</evidence>
<dbReference type="OrthoDB" id="1750095at2759"/>